<organism evidence="2 3">
    <name type="scientific">Dendrothele bispora (strain CBS 962.96)</name>
    <dbReference type="NCBI Taxonomy" id="1314807"/>
    <lineage>
        <taxon>Eukaryota</taxon>
        <taxon>Fungi</taxon>
        <taxon>Dikarya</taxon>
        <taxon>Basidiomycota</taxon>
        <taxon>Agaricomycotina</taxon>
        <taxon>Agaricomycetes</taxon>
        <taxon>Agaricomycetidae</taxon>
        <taxon>Agaricales</taxon>
        <taxon>Agaricales incertae sedis</taxon>
        <taxon>Dendrothele</taxon>
    </lineage>
</organism>
<gene>
    <name evidence="2" type="ORF">K435DRAFT_576198</name>
</gene>
<dbReference type="Proteomes" id="UP000297245">
    <property type="component" value="Unassembled WGS sequence"/>
</dbReference>
<proteinExistence type="predicted"/>
<dbReference type="OrthoDB" id="3269417at2759"/>
<keyword evidence="3" id="KW-1185">Reference proteome</keyword>
<evidence type="ECO:0000256" key="1">
    <source>
        <dbReference type="SAM" id="MobiDB-lite"/>
    </source>
</evidence>
<evidence type="ECO:0000313" key="2">
    <source>
        <dbReference type="EMBL" id="THU98314.1"/>
    </source>
</evidence>
<feature type="non-terminal residue" evidence="2">
    <location>
        <position position="1"/>
    </location>
</feature>
<feature type="non-terminal residue" evidence="2">
    <location>
        <position position="165"/>
    </location>
</feature>
<feature type="compositionally biased region" description="Basic and acidic residues" evidence="1">
    <location>
        <begin position="116"/>
        <end position="130"/>
    </location>
</feature>
<reference evidence="2 3" key="1">
    <citation type="journal article" date="2019" name="Nat. Ecol. Evol.">
        <title>Megaphylogeny resolves global patterns of mushroom evolution.</title>
        <authorList>
            <person name="Varga T."/>
            <person name="Krizsan K."/>
            <person name="Foldi C."/>
            <person name="Dima B."/>
            <person name="Sanchez-Garcia M."/>
            <person name="Sanchez-Ramirez S."/>
            <person name="Szollosi G.J."/>
            <person name="Szarkandi J.G."/>
            <person name="Papp V."/>
            <person name="Albert L."/>
            <person name="Andreopoulos W."/>
            <person name="Angelini C."/>
            <person name="Antonin V."/>
            <person name="Barry K.W."/>
            <person name="Bougher N.L."/>
            <person name="Buchanan P."/>
            <person name="Buyck B."/>
            <person name="Bense V."/>
            <person name="Catcheside P."/>
            <person name="Chovatia M."/>
            <person name="Cooper J."/>
            <person name="Damon W."/>
            <person name="Desjardin D."/>
            <person name="Finy P."/>
            <person name="Geml J."/>
            <person name="Haridas S."/>
            <person name="Hughes K."/>
            <person name="Justo A."/>
            <person name="Karasinski D."/>
            <person name="Kautmanova I."/>
            <person name="Kiss B."/>
            <person name="Kocsube S."/>
            <person name="Kotiranta H."/>
            <person name="LaButti K.M."/>
            <person name="Lechner B.E."/>
            <person name="Liimatainen K."/>
            <person name="Lipzen A."/>
            <person name="Lukacs Z."/>
            <person name="Mihaltcheva S."/>
            <person name="Morgado L.N."/>
            <person name="Niskanen T."/>
            <person name="Noordeloos M.E."/>
            <person name="Ohm R.A."/>
            <person name="Ortiz-Santana B."/>
            <person name="Ovrebo C."/>
            <person name="Racz N."/>
            <person name="Riley R."/>
            <person name="Savchenko A."/>
            <person name="Shiryaev A."/>
            <person name="Soop K."/>
            <person name="Spirin V."/>
            <person name="Szebenyi C."/>
            <person name="Tomsovsky M."/>
            <person name="Tulloss R.E."/>
            <person name="Uehling J."/>
            <person name="Grigoriev I.V."/>
            <person name="Vagvolgyi C."/>
            <person name="Papp T."/>
            <person name="Martin F.M."/>
            <person name="Miettinen O."/>
            <person name="Hibbett D.S."/>
            <person name="Nagy L.G."/>
        </authorList>
    </citation>
    <scope>NUCLEOTIDE SEQUENCE [LARGE SCALE GENOMIC DNA]</scope>
    <source>
        <strain evidence="2 3">CBS 962.96</strain>
    </source>
</reference>
<evidence type="ECO:0000313" key="3">
    <source>
        <dbReference type="Proteomes" id="UP000297245"/>
    </source>
</evidence>
<protein>
    <submittedName>
        <fullName evidence="2">Uncharacterized protein</fullName>
    </submittedName>
</protein>
<dbReference type="EMBL" id="ML179138">
    <property type="protein sequence ID" value="THU98314.1"/>
    <property type="molecule type" value="Genomic_DNA"/>
</dbReference>
<feature type="region of interest" description="Disordered" evidence="1">
    <location>
        <begin position="103"/>
        <end position="130"/>
    </location>
</feature>
<accession>A0A4S8M7L4</accession>
<sequence length="165" mass="18855">RYRQVPSYGHGTIRKIRSNASAMKHLAAQDFGDMLQISIPVFEGLVPNHNKQILGLLFDLCVFHCLAKFRLHMLDEWTTELGRSLRNFDDQVCKAYNTKEIPKETAAHGHQNAQKSSDEKSKGKRKAVDTEPAHKPFNLSTYKIHALGHYVQFIHLYGTTDNYTT</sequence>
<dbReference type="AlphaFoldDB" id="A0A4S8M7L4"/>
<name>A0A4S8M7L4_DENBC</name>